<evidence type="ECO:0000256" key="1">
    <source>
        <dbReference type="SAM" id="Phobius"/>
    </source>
</evidence>
<proteinExistence type="predicted"/>
<protein>
    <submittedName>
        <fullName evidence="2">Uncharacterized protein</fullName>
    </submittedName>
</protein>
<dbReference type="GeneID" id="83548075"/>
<keyword evidence="1" id="KW-0812">Transmembrane</keyword>
<evidence type="ECO:0000313" key="3">
    <source>
        <dbReference type="Proteomes" id="UP000321659"/>
    </source>
</evidence>
<reference evidence="2 3" key="1">
    <citation type="submission" date="2019-04" db="EMBL/GenBank/DDBJ databases">
        <title>In vitro growth and metabolic characteristics of meat-borne Lactobacillus algidus strains.</title>
        <authorList>
            <person name="Sade E."/>
            <person name="Per J."/>
            <person name="Tytti H."/>
            <person name="Johanna B.K."/>
        </authorList>
    </citation>
    <scope>NUCLEOTIDE SEQUENCE [LARGE SCALE GENOMIC DNA]</scope>
    <source>
        <strain evidence="2 3">LTS37-1</strain>
    </source>
</reference>
<dbReference type="AlphaFoldDB" id="A0A5C6MCA8"/>
<dbReference type="RefSeq" id="WP_157051989.1">
    <property type="nucleotide sequence ID" value="NZ_CBCRTS010000005.1"/>
</dbReference>
<keyword evidence="1" id="KW-1133">Transmembrane helix</keyword>
<evidence type="ECO:0000313" key="2">
    <source>
        <dbReference type="EMBL" id="TWW11873.1"/>
    </source>
</evidence>
<feature type="transmembrane region" description="Helical" evidence="1">
    <location>
        <begin position="12"/>
        <end position="37"/>
    </location>
</feature>
<dbReference type="Proteomes" id="UP000321659">
    <property type="component" value="Unassembled WGS sequence"/>
</dbReference>
<accession>A0A5C6MCA8</accession>
<organism evidence="2 3">
    <name type="scientific">Dellaglioa algida</name>
    <dbReference type="NCBI Taxonomy" id="105612"/>
    <lineage>
        <taxon>Bacteria</taxon>
        <taxon>Bacillati</taxon>
        <taxon>Bacillota</taxon>
        <taxon>Bacilli</taxon>
        <taxon>Lactobacillales</taxon>
        <taxon>Lactobacillaceae</taxon>
        <taxon>Dellaglioa</taxon>
    </lineage>
</organism>
<gene>
    <name evidence="2" type="ORF">LABALGLTS371_00840</name>
</gene>
<dbReference type="EMBL" id="SRRQ01000001">
    <property type="protein sequence ID" value="TWW11873.1"/>
    <property type="molecule type" value="Genomic_DNA"/>
</dbReference>
<name>A0A5C6MCA8_9LACO</name>
<sequence length="50" mass="5829">MRKLVNRFGKKWVITSMTILMIVFLIVFGVSLTLGLITYHNYDVYTTVTM</sequence>
<comment type="caution">
    <text evidence="2">The sequence shown here is derived from an EMBL/GenBank/DDBJ whole genome shotgun (WGS) entry which is preliminary data.</text>
</comment>
<keyword evidence="1" id="KW-0472">Membrane</keyword>